<feature type="signal peptide" evidence="1">
    <location>
        <begin position="1"/>
        <end position="20"/>
    </location>
</feature>
<reference evidence="2 3" key="1">
    <citation type="submission" date="2020-09" db="EMBL/GenBank/DDBJ databases">
        <title>Echinicola sp. CAU 1574 isolated from sand of Sido Beach.</title>
        <authorList>
            <person name="Kim W."/>
        </authorList>
    </citation>
    <scope>NUCLEOTIDE SEQUENCE [LARGE SCALE GENOMIC DNA]</scope>
    <source>
        <strain evidence="2 3">CAU 1574</strain>
    </source>
</reference>
<protein>
    <submittedName>
        <fullName evidence="2">Carboxypeptidase-like regulatory domain-containing protein</fullName>
    </submittedName>
</protein>
<keyword evidence="1" id="KW-0732">Signal</keyword>
<name>A0ABR9AQI2_9BACT</name>
<proteinExistence type="predicted"/>
<dbReference type="Proteomes" id="UP000647133">
    <property type="component" value="Unassembled WGS sequence"/>
</dbReference>
<comment type="caution">
    <text evidence="2">The sequence shown here is derived from an EMBL/GenBank/DDBJ whole genome shotgun (WGS) entry which is preliminary data.</text>
</comment>
<sequence>MIKIFTLILFFVSLTSSIYAQDDELLVKGKVVDAQTGKPIPVVRISSSIERVSTNDMGEFEIKTKEGDQLIFVHLTYLPKTIQIDENNTENLLVQMEERMLELQEFEVSEMPSEQVFKEAIMNANPAHAYERNAMKNNLNTIMIMKDLSYFHDFSSYNTMLKNVNTNGGVTFFSTNPSLGLIGALRKVINGKPRVKYLGEESAGDATTRPLWKNPLEVDSLKIE</sequence>
<accession>A0ABR9AQI2</accession>
<gene>
    <name evidence="2" type="ORF">IFO69_19925</name>
</gene>
<organism evidence="2 3">
    <name type="scientific">Echinicola arenosa</name>
    <dbReference type="NCBI Taxonomy" id="2774144"/>
    <lineage>
        <taxon>Bacteria</taxon>
        <taxon>Pseudomonadati</taxon>
        <taxon>Bacteroidota</taxon>
        <taxon>Cytophagia</taxon>
        <taxon>Cytophagales</taxon>
        <taxon>Cyclobacteriaceae</taxon>
        <taxon>Echinicola</taxon>
    </lineage>
</organism>
<feature type="chain" id="PRO_5047170496" evidence="1">
    <location>
        <begin position="21"/>
        <end position="224"/>
    </location>
</feature>
<keyword evidence="3" id="KW-1185">Reference proteome</keyword>
<dbReference type="RefSeq" id="WP_192011910.1">
    <property type="nucleotide sequence ID" value="NZ_JACYTQ010000010.1"/>
</dbReference>
<dbReference type="Pfam" id="PF13715">
    <property type="entry name" value="CarbopepD_reg_2"/>
    <property type="match status" value="1"/>
</dbReference>
<dbReference type="SUPFAM" id="SSF49464">
    <property type="entry name" value="Carboxypeptidase regulatory domain-like"/>
    <property type="match status" value="1"/>
</dbReference>
<evidence type="ECO:0000313" key="2">
    <source>
        <dbReference type="EMBL" id="MBD8491032.1"/>
    </source>
</evidence>
<dbReference type="Gene3D" id="2.60.40.1120">
    <property type="entry name" value="Carboxypeptidase-like, regulatory domain"/>
    <property type="match status" value="1"/>
</dbReference>
<dbReference type="InterPro" id="IPR008969">
    <property type="entry name" value="CarboxyPept-like_regulatory"/>
</dbReference>
<evidence type="ECO:0000313" key="3">
    <source>
        <dbReference type="Proteomes" id="UP000647133"/>
    </source>
</evidence>
<dbReference type="EMBL" id="JACYTQ010000010">
    <property type="protein sequence ID" value="MBD8491032.1"/>
    <property type="molecule type" value="Genomic_DNA"/>
</dbReference>
<evidence type="ECO:0000256" key="1">
    <source>
        <dbReference type="SAM" id="SignalP"/>
    </source>
</evidence>